<reference evidence="3" key="1">
    <citation type="journal article" date="1995" name="J. Bacteriol.">
        <title>Genes required for cellulose synthesis in Agrobacterium tumefaciens.</title>
        <authorList>
            <person name="Matthysse A.G."/>
            <person name="White S."/>
            <person name="Lightfoot R."/>
        </authorList>
    </citation>
    <scope>NUCLEOTIDE SEQUENCE</scope>
</reference>
<dbReference type="AlphaFoldDB" id="Q44415"/>
<evidence type="ECO:0000256" key="1">
    <source>
        <dbReference type="ARBA" id="ARBA00022801"/>
    </source>
</evidence>
<dbReference type="Gene3D" id="3.30.70.360">
    <property type="match status" value="1"/>
</dbReference>
<dbReference type="PANTHER" id="PTHR11014:SF169">
    <property type="entry name" value="CLAN MH, FAMILY M20, PEPTIDASE T-LIKE METALLOPEPTIDASE"/>
    <property type="match status" value="1"/>
</dbReference>
<dbReference type="SUPFAM" id="SSF53187">
    <property type="entry name" value="Zn-dependent exopeptidases"/>
    <property type="match status" value="1"/>
</dbReference>
<sequence length="1189" mass="129618">MICTAIRKFPGRKRRPLGASALSLRRQNPTGFSPIFGGHGVAAVYDSGKSGPAILIRSELDALPIHEKSEADYRSRTDGKGHLCGHDGHSTILTALALGLSRQRPQTGRVILLYQPAEETGAGAAAVLADPRFHEIKPDYSFSLHNLPGLPLGHVSVLEGPVNCASRGIKIRLSGKTAHASSPEHGVSPMQAISLMMPALAELGSGFPPEPDFSMVTITHAVMGEAAFGISPADAEIWATLRTLTDDRMEKLCTAAESLAKKVAGEQQLTLDIAYDDIFLHCENAPEAVAHIRRALDEEKIPYNSEALPMRPSEDFGRFRAVSSSAMFFLGAGRDYPNLHNPDYDFPDTLIGIGARIFMRIIRNLTRRGIATTSLPPVSATALRAVARSGRAHGRQPLDAVLIPDGCQAFENLGRLAIPAHGKIGIATQHHQVRSLVCQPRPLVEQQKRFRIPFRLEGGDRPVGQDRDLQFGRTRAIHARFRCRDGCMVRQPHAQISKALAIGRVAFHRRLAAFNRGFESFQSLCRTVRFHQAPAEIERLLRRQTLWVGIGRAGAWTGGGAGFPLRLHRPARLLARRFGLLLDDRLVIDHRRSALRRIGRRGRRHLLGKGRCAHGGNNLPGLIHHPRRANIGNTLRAARPLLLYATQTGQITQIVITDGHAIGRRLIIGFPAKGRAEPLQSKRCLPESKRIPAELLRGGRILARHRLPRQCAAARQAAERLVAAGPEDWPWRQDRSQAHHLNDVRHLYMTSFGLARLITVDQRQRQTLRGRSAVFFLTRLAEPLFRFCHVLLADVVPAEQQGVTCKLVGLGKSFKPHQIGGRNGDAFLFALFRFFSGLCHELSGEIVLDRLEFQLTVGTRFFLGQQLAHHLRRQKRGCLLHRREPVAGGRAIVEDVKISVARPSHPVAIGEGIGDPPQDIDLAAGQQGGIVRGGIHDRRILLEIGRIDEPLAGFGKREHANEIVGWLPAGFGLLAIGNRLAHFGITAIGIKLPHGVELGIAVFGNGERIGRRRPVGIKRAKTRDFGLKPLGIPTGCKIAQRAEDRLPGISAEAGCGVRGACAVCIWGACPPACITGSGSLAGTVTGGVVTGVVACAISRFLTKALICAGLAAGEMRGVARLSPTADVCTSDTRPRMLSRQWKAASAIRSRMRAEVDSGLFIGIPRYSLPETTMPEDAMWKDNKVLAGNF</sequence>
<feature type="domain" description="Peptidase M20 dimerisation" evidence="2">
    <location>
        <begin position="168"/>
        <end position="266"/>
    </location>
</feature>
<dbReference type="SUPFAM" id="SSF55031">
    <property type="entry name" value="Bacterial exopeptidase dimerisation domain"/>
    <property type="match status" value="1"/>
</dbReference>
<gene>
    <name evidence="3" type="primary">celE</name>
</gene>
<dbReference type="Pfam" id="PF07687">
    <property type="entry name" value="M20_dimer"/>
    <property type="match status" value="1"/>
</dbReference>
<evidence type="ECO:0000259" key="2">
    <source>
        <dbReference type="Pfam" id="PF07687"/>
    </source>
</evidence>
<dbReference type="NCBIfam" id="TIGR01891">
    <property type="entry name" value="amidohydrolases"/>
    <property type="match status" value="1"/>
</dbReference>
<proteinExistence type="predicted"/>
<organism evidence="3">
    <name type="scientific">Agrobacterium tumefaciens</name>
    <dbReference type="NCBI Taxonomy" id="358"/>
    <lineage>
        <taxon>Bacteria</taxon>
        <taxon>Pseudomonadati</taxon>
        <taxon>Pseudomonadota</taxon>
        <taxon>Alphaproteobacteria</taxon>
        <taxon>Hyphomicrobiales</taxon>
        <taxon>Rhizobiaceae</taxon>
        <taxon>Rhizobium/Agrobacterium group</taxon>
        <taxon>Agrobacterium</taxon>
        <taxon>Agrobacterium tumefaciens complex</taxon>
    </lineage>
</organism>
<dbReference type="Gene3D" id="3.40.630.10">
    <property type="entry name" value="Zn peptidases"/>
    <property type="match status" value="1"/>
</dbReference>
<dbReference type="EMBL" id="L38609">
    <property type="protein sequence ID" value="AAC41432.1"/>
    <property type="molecule type" value="Genomic_DNA"/>
</dbReference>
<accession>Q44415</accession>
<protein>
    <submittedName>
        <fullName evidence="3">CelE protein</fullName>
    </submittedName>
</protein>
<dbReference type="InterPro" id="IPR036264">
    <property type="entry name" value="Bact_exopeptidase_dim_dom"/>
</dbReference>
<keyword evidence="1" id="KW-0378">Hydrolase</keyword>
<evidence type="ECO:0000313" key="3">
    <source>
        <dbReference type="EMBL" id="AAC41432.1"/>
    </source>
</evidence>
<dbReference type="PIR" id="I39711">
    <property type="entry name" value="I39711"/>
</dbReference>
<dbReference type="InterPro" id="IPR017439">
    <property type="entry name" value="Amidohydrolase"/>
</dbReference>
<dbReference type="InterPro" id="IPR011650">
    <property type="entry name" value="Peptidase_M20_dimer"/>
</dbReference>
<name>Q44415_AGRTU</name>
<dbReference type="InterPro" id="IPR002933">
    <property type="entry name" value="Peptidase_M20"/>
</dbReference>
<dbReference type="PANTHER" id="PTHR11014">
    <property type="entry name" value="PEPTIDASE M20 FAMILY MEMBER"/>
    <property type="match status" value="1"/>
</dbReference>
<dbReference type="GO" id="GO:0016787">
    <property type="term" value="F:hydrolase activity"/>
    <property type="evidence" value="ECO:0007669"/>
    <property type="project" value="UniProtKB-KW"/>
</dbReference>
<dbReference type="Pfam" id="PF01546">
    <property type="entry name" value="Peptidase_M20"/>
    <property type="match status" value="1"/>
</dbReference>